<organism evidence="1 2">
    <name type="scientific">Caballeronia pedi</name>
    <dbReference type="NCBI Taxonomy" id="1777141"/>
    <lineage>
        <taxon>Bacteria</taxon>
        <taxon>Pseudomonadati</taxon>
        <taxon>Pseudomonadota</taxon>
        <taxon>Betaproteobacteria</taxon>
        <taxon>Burkholderiales</taxon>
        <taxon>Burkholderiaceae</taxon>
        <taxon>Caballeronia</taxon>
    </lineage>
</organism>
<sequence length="163" mass="18925">MKFVAQANAESSREAMTERDLSVSVRNAADDKVHRWVTWCLTRRIFAPYVKSNVLARLQPPRRLTVAEPDSFLDPQMPFLNMAIHALCEREELASDAECFLGVYWYHANIKALAYQQKCARGTIYNRARRFALRADVLSKTIRRTHENFTSIKCSNSFEHRRS</sequence>
<dbReference type="EMBL" id="FCOE02000010">
    <property type="protein sequence ID" value="SAK69593.1"/>
    <property type="molecule type" value="Genomic_DNA"/>
</dbReference>
<protein>
    <submittedName>
        <fullName evidence="1">Uncharacterized protein</fullName>
    </submittedName>
</protein>
<dbReference type="Proteomes" id="UP000054911">
    <property type="component" value="Unassembled WGS sequence"/>
</dbReference>
<keyword evidence="2" id="KW-1185">Reference proteome</keyword>
<reference evidence="1" key="1">
    <citation type="submission" date="2016-01" db="EMBL/GenBank/DDBJ databases">
        <authorList>
            <person name="Peeters C."/>
        </authorList>
    </citation>
    <scope>NUCLEOTIDE SEQUENCE [LARGE SCALE GENOMIC DNA]</scope>
    <source>
        <strain evidence="1">LMG 29323</strain>
    </source>
</reference>
<accession>A0A158BHT6</accession>
<dbReference type="AlphaFoldDB" id="A0A158BHT6"/>
<comment type="caution">
    <text evidence="1">The sequence shown here is derived from an EMBL/GenBank/DDBJ whole genome shotgun (WGS) entry which is preliminary data.</text>
</comment>
<evidence type="ECO:0000313" key="2">
    <source>
        <dbReference type="Proteomes" id="UP000054911"/>
    </source>
</evidence>
<dbReference type="STRING" id="1777141.AWB80_03583"/>
<proteinExistence type="predicted"/>
<evidence type="ECO:0000313" key="1">
    <source>
        <dbReference type="EMBL" id="SAK69593.1"/>
    </source>
</evidence>
<name>A0A158BHT6_9BURK</name>
<gene>
    <name evidence="1" type="ORF">AWB80_03583</name>
</gene>